<keyword evidence="6" id="KW-1185">Reference proteome</keyword>
<protein>
    <submittedName>
        <fullName evidence="5">ABC transporter ATP-binding protein</fullName>
    </submittedName>
</protein>
<feature type="domain" description="ABC transporter" evidence="4">
    <location>
        <begin position="6"/>
        <end position="247"/>
    </location>
</feature>
<proteinExistence type="predicted"/>
<dbReference type="EMBL" id="QMIG01000003">
    <property type="protein sequence ID" value="RAW17420.1"/>
    <property type="molecule type" value="Genomic_DNA"/>
</dbReference>
<sequence>MPDPVLTLDAVSKEFGGLTAVDHVSLALSAGERVAVIGPNGAGKTTLFRMIAGEMRPSRGTISLFGRDVTRLSERKRALRGVARTFQVSNLFPSLTVEYNVRLAAQVGSWTSRRFWRRLDANDRFAVETRAVLEHVGLGDRAAHTVETLSHGEQRQLEIAIALMSRPRLILLDEPAAGLSVAERQVLRGLLKDLSTEVTYLLIEHDMSLALELADRVLCLDNGTPLACGTPDEIRADAAVQAVYLGRRDEVADG</sequence>
<evidence type="ECO:0000256" key="2">
    <source>
        <dbReference type="ARBA" id="ARBA00022741"/>
    </source>
</evidence>
<organism evidence="5 6">
    <name type="scientific">Phytoactinopolyspora halophila</name>
    <dbReference type="NCBI Taxonomy" id="1981511"/>
    <lineage>
        <taxon>Bacteria</taxon>
        <taxon>Bacillati</taxon>
        <taxon>Actinomycetota</taxon>
        <taxon>Actinomycetes</taxon>
        <taxon>Jiangellales</taxon>
        <taxon>Jiangellaceae</taxon>
        <taxon>Phytoactinopolyspora</taxon>
    </lineage>
</organism>
<dbReference type="SUPFAM" id="SSF52540">
    <property type="entry name" value="P-loop containing nucleoside triphosphate hydrolases"/>
    <property type="match status" value="1"/>
</dbReference>
<dbReference type="InterPro" id="IPR027417">
    <property type="entry name" value="P-loop_NTPase"/>
</dbReference>
<dbReference type="Gene3D" id="3.40.50.300">
    <property type="entry name" value="P-loop containing nucleotide triphosphate hydrolases"/>
    <property type="match status" value="1"/>
</dbReference>
<evidence type="ECO:0000256" key="1">
    <source>
        <dbReference type="ARBA" id="ARBA00022448"/>
    </source>
</evidence>
<dbReference type="PROSITE" id="PS50893">
    <property type="entry name" value="ABC_TRANSPORTER_2"/>
    <property type="match status" value="1"/>
</dbReference>
<evidence type="ECO:0000259" key="4">
    <source>
        <dbReference type="PROSITE" id="PS50893"/>
    </source>
</evidence>
<dbReference type="PANTHER" id="PTHR45772:SF2">
    <property type="entry name" value="ABC TRANSPORTER ATP-BINDING PROTEIN"/>
    <property type="match status" value="1"/>
</dbReference>
<dbReference type="RefSeq" id="WP_112257239.1">
    <property type="nucleotide sequence ID" value="NZ_QMIG01000003.1"/>
</dbReference>
<dbReference type="GO" id="GO:0005886">
    <property type="term" value="C:plasma membrane"/>
    <property type="evidence" value="ECO:0007669"/>
    <property type="project" value="TreeGrafter"/>
</dbReference>
<dbReference type="CDD" id="cd03219">
    <property type="entry name" value="ABC_Mj1267_LivG_branched"/>
    <property type="match status" value="1"/>
</dbReference>
<keyword evidence="2" id="KW-0547">Nucleotide-binding</keyword>
<keyword evidence="1" id="KW-0813">Transport</keyword>
<evidence type="ECO:0000313" key="5">
    <source>
        <dbReference type="EMBL" id="RAW17420.1"/>
    </source>
</evidence>
<dbReference type="InterPro" id="IPR032823">
    <property type="entry name" value="BCA_ABC_TP_C"/>
</dbReference>
<dbReference type="OrthoDB" id="8724465at2"/>
<evidence type="ECO:0000256" key="3">
    <source>
        <dbReference type="ARBA" id="ARBA00022840"/>
    </source>
</evidence>
<dbReference type="InterPro" id="IPR003593">
    <property type="entry name" value="AAA+_ATPase"/>
</dbReference>
<dbReference type="GO" id="GO:0016887">
    <property type="term" value="F:ATP hydrolysis activity"/>
    <property type="evidence" value="ECO:0007669"/>
    <property type="project" value="InterPro"/>
</dbReference>
<reference evidence="5 6" key="1">
    <citation type="submission" date="2018-06" db="EMBL/GenBank/DDBJ databases">
        <title>Phytoactinopolyspora halophila sp. nov., a novel halophilic actinomycete isolated from a saline soil in China.</title>
        <authorList>
            <person name="Tang S.-K."/>
        </authorList>
    </citation>
    <scope>NUCLEOTIDE SEQUENCE [LARGE SCALE GENOMIC DNA]</scope>
    <source>
        <strain evidence="5 6">YIM 96934</strain>
    </source>
</reference>
<dbReference type="SMART" id="SM00382">
    <property type="entry name" value="AAA"/>
    <property type="match status" value="1"/>
</dbReference>
<comment type="caution">
    <text evidence="5">The sequence shown here is derived from an EMBL/GenBank/DDBJ whole genome shotgun (WGS) entry which is preliminary data.</text>
</comment>
<dbReference type="AlphaFoldDB" id="A0A329QYG2"/>
<dbReference type="InterPro" id="IPR003439">
    <property type="entry name" value="ABC_transporter-like_ATP-bd"/>
</dbReference>
<dbReference type="Pfam" id="PF12399">
    <property type="entry name" value="BCA_ABC_TP_C"/>
    <property type="match status" value="1"/>
</dbReference>
<evidence type="ECO:0000313" key="6">
    <source>
        <dbReference type="Proteomes" id="UP000250462"/>
    </source>
</evidence>
<dbReference type="PANTHER" id="PTHR45772">
    <property type="entry name" value="CONSERVED COMPONENT OF ABC TRANSPORTER FOR NATURAL AMINO ACIDS-RELATED"/>
    <property type="match status" value="1"/>
</dbReference>
<name>A0A329QYG2_9ACTN</name>
<dbReference type="GO" id="GO:0005524">
    <property type="term" value="F:ATP binding"/>
    <property type="evidence" value="ECO:0007669"/>
    <property type="project" value="UniProtKB-KW"/>
</dbReference>
<dbReference type="Pfam" id="PF00005">
    <property type="entry name" value="ABC_tran"/>
    <property type="match status" value="1"/>
</dbReference>
<keyword evidence="3 5" id="KW-0067">ATP-binding</keyword>
<dbReference type="InterPro" id="IPR051120">
    <property type="entry name" value="ABC_AA/LPS_Transport"/>
</dbReference>
<gene>
    <name evidence="5" type="ORF">DPM12_05205</name>
</gene>
<dbReference type="Proteomes" id="UP000250462">
    <property type="component" value="Unassembled WGS sequence"/>
</dbReference>
<accession>A0A329QYG2</accession>